<sequence>MDEQLIFTKTKTGMWKNVISGGRIYTTLENAMRSVFKETGHRTFRMEDDEVYLILTKPKKRNMSGAPFDMGGQL</sequence>
<organism evidence="1">
    <name type="scientific">marine sediment metagenome</name>
    <dbReference type="NCBI Taxonomy" id="412755"/>
    <lineage>
        <taxon>unclassified sequences</taxon>
        <taxon>metagenomes</taxon>
        <taxon>ecological metagenomes</taxon>
    </lineage>
</organism>
<evidence type="ECO:0000313" key="1">
    <source>
        <dbReference type="EMBL" id="KKM16699.1"/>
    </source>
</evidence>
<accession>A0A0F9IAF5</accession>
<comment type="caution">
    <text evidence="1">The sequence shown here is derived from an EMBL/GenBank/DDBJ whole genome shotgun (WGS) entry which is preliminary data.</text>
</comment>
<proteinExistence type="predicted"/>
<reference evidence="1" key="1">
    <citation type="journal article" date="2015" name="Nature">
        <title>Complex archaea that bridge the gap between prokaryotes and eukaryotes.</title>
        <authorList>
            <person name="Spang A."/>
            <person name="Saw J.H."/>
            <person name="Jorgensen S.L."/>
            <person name="Zaremba-Niedzwiedzka K."/>
            <person name="Martijn J."/>
            <person name="Lind A.E."/>
            <person name="van Eijk R."/>
            <person name="Schleper C."/>
            <person name="Guy L."/>
            <person name="Ettema T.J."/>
        </authorList>
    </citation>
    <scope>NUCLEOTIDE SEQUENCE</scope>
</reference>
<dbReference type="EMBL" id="LAZR01014619">
    <property type="protein sequence ID" value="KKM16699.1"/>
    <property type="molecule type" value="Genomic_DNA"/>
</dbReference>
<gene>
    <name evidence="1" type="ORF">LCGC14_1683290</name>
</gene>
<dbReference type="AlphaFoldDB" id="A0A0F9IAF5"/>
<protein>
    <submittedName>
        <fullName evidence="1">Uncharacterized protein</fullName>
    </submittedName>
</protein>
<name>A0A0F9IAF5_9ZZZZ</name>